<feature type="compositionally biased region" description="Basic and acidic residues" evidence="6">
    <location>
        <begin position="290"/>
        <end position="302"/>
    </location>
</feature>
<protein>
    <submittedName>
        <fullName evidence="8">Uncharacterized protein</fullName>
    </submittedName>
</protein>
<evidence type="ECO:0000313" key="9">
    <source>
        <dbReference type="Proteomes" id="UP000005237"/>
    </source>
</evidence>
<reference evidence="8" key="2">
    <citation type="submission" date="2022-06" db="UniProtKB">
        <authorList>
            <consortium name="EnsemblMetazoa"/>
        </authorList>
    </citation>
    <scope>IDENTIFICATION</scope>
    <source>
        <strain evidence="8">DF5081</strain>
    </source>
</reference>
<evidence type="ECO:0000256" key="7">
    <source>
        <dbReference type="SAM" id="Phobius"/>
    </source>
</evidence>
<dbReference type="InterPro" id="IPR019397">
    <property type="entry name" value="Uncharacterised_TMEM39"/>
</dbReference>
<organism evidence="8 9">
    <name type="scientific">Caenorhabditis japonica</name>
    <dbReference type="NCBI Taxonomy" id="281687"/>
    <lineage>
        <taxon>Eukaryota</taxon>
        <taxon>Metazoa</taxon>
        <taxon>Ecdysozoa</taxon>
        <taxon>Nematoda</taxon>
        <taxon>Chromadorea</taxon>
        <taxon>Rhabditida</taxon>
        <taxon>Rhabditina</taxon>
        <taxon>Rhabditomorpha</taxon>
        <taxon>Rhabditoidea</taxon>
        <taxon>Rhabditidae</taxon>
        <taxon>Peloderinae</taxon>
        <taxon>Caenorhabditis</taxon>
    </lineage>
</organism>
<dbReference type="PANTHER" id="PTHR12995:SF4">
    <property type="entry name" value="FI21814P1"/>
    <property type="match status" value="1"/>
</dbReference>
<dbReference type="AlphaFoldDB" id="A0A8R1HJK1"/>
<comment type="subcellular location">
    <subcellularLocation>
        <location evidence="1">Membrane</location>
        <topology evidence="1">Multi-pass membrane protein</topology>
    </subcellularLocation>
</comment>
<feature type="transmembrane region" description="Helical" evidence="7">
    <location>
        <begin position="130"/>
        <end position="152"/>
    </location>
</feature>
<feature type="transmembrane region" description="Helical" evidence="7">
    <location>
        <begin position="564"/>
        <end position="583"/>
    </location>
</feature>
<feature type="compositionally biased region" description="Acidic residues" evidence="6">
    <location>
        <begin position="326"/>
        <end position="338"/>
    </location>
</feature>
<evidence type="ECO:0000256" key="1">
    <source>
        <dbReference type="ARBA" id="ARBA00004141"/>
    </source>
</evidence>
<feature type="compositionally biased region" description="Basic and acidic residues" evidence="6">
    <location>
        <begin position="395"/>
        <end position="419"/>
    </location>
</feature>
<accession>A0A8R1HJK1</accession>
<dbReference type="PANTHER" id="PTHR12995">
    <property type="entry name" value="FI21814P1"/>
    <property type="match status" value="1"/>
</dbReference>
<feature type="transmembrane region" description="Helical" evidence="7">
    <location>
        <begin position="455"/>
        <end position="477"/>
    </location>
</feature>
<evidence type="ECO:0000256" key="4">
    <source>
        <dbReference type="ARBA" id="ARBA00022989"/>
    </source>
</evidence>
<proteinExistence type="inferred from homology"/>
<feature type="transmembrane region" description="Helical" evidence="7">
    <location>
        <begin position="164"/>
        <end position="186"/>
    </location>
</feature>
<dbReference type="GO" id="GO:0016020">
    <property type="term" value="C:membrane"/>
    <property type="evidence" value="ECO:0007669"/>
    <property type="project" value="UniProtKB-SubCell"/>
</dbReference>
<feature type="transmembrane region" description="Helical" evidence="7">
    <location>
        <begin position="85"/>
        <end position="109"/>
    </location>
</feature>
<keyword evidence="3 7" id="KW-0812">Transmembrane</keyword>
<evidence type="ECO:0000256" key="2">
    <source>
        <dbReference type="ARBA" id="ARBA00010737"/>
    </source>
</evidence>
<dbReference type="Proteomes" id="UP000005237">
    <property type="component" value="Unassembled WGS sequence"/>
</dbReference>
<evidence type="ECO:0000256" key="3">
    <source>
        <dbReference type="ARBA" id="ARBA00022692"/>
    </source>
</evidence>
<dbReference type="EnsemblMetazoa" id="CJA03538.1">
    <property type="protein sequence ID" value="CJA03538.1"/>
    <property type="gene ID" value="WBGene00122742"/>
</dbReference>
<evidence type="ECO:0000256" key="6">
    <source>
        <dbReference type="SAM" id="MobiDB-lite"/>
    </source>
</evidence>
<name>A0A8R1HJK1_CAEJA</name>
<evidence type="ECO:0000313" key="8">
    <source>
        <dbReference type="EnsemblMetazoa" id="CJA03538.1"/>
    </source>
</evidence>
<feature type="transmembrane region" description="Helical" evidence="7">
    <location>
        <begin position="253"/>
        <end position="273"/>
    </location>
</feature>
<reference evidence="9" key="1">
    <citation type="submission" date="2010-08" db="EMBL/GenBank/DDBJ databases">
        <authorList>
            <consortium name="Caenorhabditis japonica Sequencing Consortium"/>
            <person name="Wilson R.K."/>
        </authorList>
    </citation>
    <scope>NUCLEOTIDE SEQUENCE [LARGE SCALE GENOMIC DNA]</scope>
    <source>
        <strain evidence="9">DF5081</strain>
    </source>
</reference>
<feature type="region of interest" description="Disordered" evidence="6">
    <location>
        <begin position="280"/>
        <end position="423"/>
    </location>
</feature>
<feature type="compositionally biased region" description="Acidic residues" evidence="6">
    <location>
        <begin position="280"/>
        <end position="289"/>
    </location>
</feature>
<feature type="transmembrane region" description="Helical" evidence="7">
    <location>
        <begin position="589"/>
        <end position="610"/>
    </location>
</feature>
<feature type="compositionally biased region" description="Basic residues" evidence="6">
    <location>
        <begin position="343"/>
        <end position="361"/>
    </location>
</feature>
<comment type="similarity">
    <text evidence="2">Belongs to the TMEM39 family.</text>
</comment>
<keyword evidence="4 7" id="KW-1133">Transmembrane helix</keyword>
<evidence type="ECO:0000256" key="5">
    <source>
        <dbReference type="ARBA" id="ARBA00023136"/>
    </source>
</evidence>
<feature type="transmembrane region" description="Helical" evidence="7">
    <location>
        <begin position="43"/>
        <end position="65"/>
    </location>
</feature>
<keyword evidence="5 7" id="KW-0472">Membrane</keyword>
<keyword evidence="9" id="KW-1185">Reference proteome</keyword>
<dbReference type="Pfam" id="PF10271">
    <property type="entry name" value="Tmp39"/>
    <property type="match status" value="2"/>
</dbReference>
<sequence>MAPRKRGPAPPPNLITAATVKTSGVMLSVHPIWPDMQFTQGELFFECTLFLYSVLALFLQYLNIYKTLWWLPKSYWHYSLKFHLINPYFLSCVGLLLGWRVTVCFWKTITEVVSTISTNQTQFIQSSLMVVEYAAIKTPVTTLIITSFLFSFNRVCTDFPSRSVLWIWFPVILYVFIFHSEIVAWLRKFRDLIGVWRKEGTEVSEILDRLVDAPQTQIDLDSVLHMCSDNPIQIREEISVLINDLVLRLKKSVFAGVSTSFFSIILPCIFVPGEISLGSDNEDGEEVEEVISKPKPRAERSAAKPKNGGDVSDGDTPVKKRKIVSDDDEVLIDSDSDADAGKKRPVPSKKPAPKKLKKKRSSFSESDLSDKEEEEEKASTSTKKVTKKTAATPKKPADSKKKQTMDEFFGKKKDGKKDDDDSDVEVVAPREKRYFKTSQGIPQTILINEFWECQLGLVVGLTAFSLYISYLCPLNYLDLLHRAAIHLGSWHQIEGPRIGHMASMNSAPSPWNQYCLYNDGETVQMPDGRCYRAKASSLIRTVAAHPESVRHNTFFKVLRKPNNLINIMCAFELLLIFMQFWMLVLTNDWQHIVTFVLLMFANYLLFAKLFKDKIIISRIYEPSQEDLLLMHQLQQER</sequence>
<feature type="compositionally biased region" description="Low complexity" evidence="6">
    <location>
        <begin position="379"/>
        <end position="394"/>
    </location>
</feature>